<feature type="region of interest" description="Disordered" evidence="9">
    <location>
        <begin position="906"/>
        <end position="930"/>
    </location>
</feature>
<keyword evidence="6 10" id="KW-0472">Membrane</keyword>
<feature type="domain" description="Cadherin" evidence="11">
    <location>
        <begin position="559"/>
        <end position="665"/>
    </location>
</feature>
<feature type="transmembrane region" description="Helical" evidence="10">
    <location>
        <begin position="947"/>
        <end position="971"/>
    </location>
</feature>
<dbReference type="Gene3D" id="2.60.40.60">
    <property type="entry name" value="Cadherins"/>
    <property type="match status" value="6"/>
</dbReference>
<dbReference type="InterPro" id="IPR002126">
    <property type="entry name" value="Cadherin-like_dom"/>
</dbReference>
<dbReference type="PROSITE" id="PS50268">
    <property type="entry name" value="CADHERIN_2"/>
    <property type="match status" value="6"/>
</dbReference>
<feature type="domain" description="Cadherin" evidence="11">
    <location>
        <begin position="151"/>
        <end position="218"/>
    </location>
</feature>
<dbReference type="PROSITE" id="PS00232">
    <property type="entry name" value="CADHERIN_1"/>
    <property type="match status" value="2"/>
</dbReference>
<accession>A0ABR4QGE4</accession>
<evidence type="ECO:0000313" key="12">
    <source>
        <dbReference type="EMBL" id="KAL5108628.1"/>
    </source>
</evidence>
<evidence type="ECO:0000256" key="8">
    <source>
        <dbReference type="PROSITE-ProRule" id="PRU00043"/>
    </source>
</evidence>
<comment type="subcellular location">
    <subcellularLocation>
        <location evidence="1">Membrane</location>
        <topology evidence="1">Single-pass membrane protein</topology>
    </subcellularLocation>
</comment>
<dbReference type="SUPFAM" id="SSF49313">
    <property type="entry name" value="Cadherin-like"/>
    <property type="match status" value="5"/>
</dbReference>
<evidence type="ECO:0000256" key="4">
    <source>
        <dbReference type="ARBA" id="ARBA00022837"/>
    </source>
</evidence>
<protein>
    <submittedName>
        <fullName evidence="12">Protocadherin beta-13</fullName>
    </submittedName>
</protein>
<dbReference type="InterPro" id="IPR050174">
    <property type="entry name" value="Protocadherin/Cadherin-CA"/>
</dbReference>
<comment type="caution">
    <text evidence="12">The sequence shown here is derived from an EMBL/GenBank/DDBJ whole genome shotgun (WGS) entry which is preliminary data.</text>
</comment>
<dbReference type="PRINTS" id="PR00205">
    <property type="entry name" value="CADHERIN"/>
</dbReference>
<keyword evidence="7" id="KW-0325">Glycoprotein</keyword>
<evidence type="ECO:0000313" key="13">
    <source>
        <dbReference type="Proteomes" id="UP001651158"/>
    </source>
</evidence>
<sequence>MCLQLNALNEKAKAELYQLKLALRNRITHGLAISCGKWNHPFQRQFNTTQIVFTRFTKFDSATAVAAGIKTVAMQAPDEASKGKYLTFLRRISPILYSTTVVAVPAATSCLLRSEFPRNTTSVTAPTNTLKMRATLLDTTRGLASRLLHLSDMGDLYTINTIDRDDVTGICGPLECCAQPQCNLTFTAVFVHVESPDEPITVAVNVQLIDTNDNPPTFQDQQFSITIPETTSLDLAKGQTSANGEYSLPRASDKDSMANGVKKYHLEGHFDYFALTSPEHECYPCLKVSSVVPLDYENAKHRRFTLKLVAIDGGTIPRSGSMMINVFLADLNDNAPVFAQPSEVIRVIENHTYNQAIYTVRATDADSGANGRVQYHFKTQHSTTNQKTFVLNPETGELFMESALDYEKFSERKITLEILACDDGRPALTSSFTLTVVVIDVNDNSPEIVVQQNYTIMENGKASTPALQLLITDADEVSQGKIECYLENQERLPLRLEGQTFLTIWTTRQLDYEKTPFLDFNLVCLDNADPPRNTTLPMTIKVGNLNDNPPIFYSSQKNPTSAIELTLNEDERILRPVYLPTVIDDDGNSVRFSMISKEQNSPFTVKSDTGAVYLKSPLDYETSKHHEFEILAMDIPEADSNEPALTSSAQIRVKVEDVNDNAPELTSASIIPVKPDTPPGYLVSQLTFRDADSDGQQEVSTKLIAQETFPKLRRKKYFALKENGALITLSPLDREELSVIALTVVATDIDLNNQFSSTVTLAVVIENPGGAETLKIVRPFPGSTLVLPVKKIPNRLLKPESLRGANIPFEAYDSAKSKKLAFTIDKRCNGSEFFRIDQNDTSTIKPILTDAALSKLSSIPSGSKLEIVLKVTDATETTRTAESDFFVEFDWAPKVSSHALWPADAADTDADNQNDVRGDDSWLTSTDNIPTGDKDGGKPFKLSLGNIVMFLLILVFSLAVGFALFAAILWARAKRATSNATAITAAARRSQSPIVAASGSGDKSRRSSRKQSSIWRPDNTNSVVASECYQLTSTHAEQPPEVHYAILTSNSGTVLGELSKTSEASGGSGGPVLAYFDLIVPPSTEDQRGVQQNFSDLTTAVGMASANPENPSSSTTPVNCYLVIDVVQAHKLGSMILPSSCF</sequence>
<keyword evidence="2 10" id="KW-0812">Transmembrane</keyword>
<evidence type="ECO:0000256" key="1">
    <source>
        <dbReference type="ARBA" id="ARBA00004167"/>
    </source>
</evidence>
<feature type="domain" description="Cadherin" evidence="11">
    <location>
        <begin position="251"/>
        <end position="338"/>
    </location>
</feature>
<gene>
    <name evidence="12" type="ORF">TcWFU_002566</name>
</gene>
<organism evidence="12 13">
    <name type="scientific">Taenia crassiceps</name>
    <dbReference type="NCBI Taxonomy" id="6207"/>
    <lineage>
        <taxon>Eukaryota</taxon>
        <taxon>Metazoa</taxon>
        <taxon>Spiralia</taxon>
        <taxon>Lophotrochozoa</taxon>
        <taxon>Platyhelminthes</taxon>
        <taxon>Cestoda</taxon>
        <taxon>Eucestoda</taxon>
        <taxon>Cyclophyllidea</taxon>
        <taxon>Taeniidae</taxon>
        <taxon>Taenia</taxon>
    </lineage>
</organism>
<dbReference type="Pfam" id="PF00028">
    <property type="entry name" value="Cadherin"/>
    <property type="match status" value="4"/>
</dbReference>
<keyword evidence="4 8" id="KW-0106">Calcium</keyword>
<feature type="region of interest" description="Disordered" evidence="9">
    <location>
        <begin position="994"/>
        <end position="1016"/>
    </location>
</feature>
<dbReference type="Proteomes" id="UP001651158">
    <property type="component" value="Unassembled WGS sequence"/>
</dbReference>
<feature type="domain" description="Cadherin" evidence="11">
    <location>
        <begin position="665"/>
        <end position="781"/>
    </location>
</feature>
<evidence type="ECO:0000259" key="11">
    <source>
        <dbReference type="PROSITE" id="PS50268"/>
    </source>
</evidence>
<dbReference type="CDD" id="cd11304">
    <property type="entry name" value="Cadherin_repeat"/>
    <property type="match status" value="5"/>
</dbReference>
<dbReference type="InterPro" id="IPR015919">
    <property type="entry name" value="Cadherin-like_sf"/>
</dbReference>
<evidence type="ECO:0000256" key="10">
    <source>
        <dbReference type="SAM" id="Phobius"/>
    </source>
</evidence>
<feature type="domain" description="Cadherin" evidence="11">
    <location>
        <begin position="339"/>
        <end position="448"/>
    </location>
</feature>
<feature type="domain" description="Cadherin" evidence="11">
    <location>
        <begin position="455"/>
        <end position="552"/>
    </location>
</feature>
<keyword evidence="13" id="KW-1185">Reference proteome</keyword>
<evidence type="ECO:0000256" key="5">
    <source>
        <dbReference type="ARBA" id="ARBA00022989"/>
    </source>
</evidence>
<proteinExistence type="predicted"/>
<evidence type="ECO:0000256" key="6">
    <source>
        <dbReference type="ARBA" id="ARBA00023136"/>
    </source>
</evidence>
<dbReference type="EMBL" id="JAKROA010000003">
    <property type="protein sequence ID" value="KAL5108628.1"/>
    <property type="molecule type" value="Genomic_DNA"/>
</dbReference>
<keyword evidence="5 10" id="KW-1133">Transmembrane helix</keyword>
<dbReference type="SMART" id="SM00112">
    <property type="entry name" value="CA"/>
    <property type="match status" value="5"/>
</dbReference>
<name>A0ABR4QGE4_9CEST</name>
<dbReference type="PANTHER" id="PTHR24028">
    <property type="entry name" value="CADHERIN-87A"/>
    <property type="match status" value="1"/>
</dbReference>
<evidence type="ECO:0000256" key="7">
    <source>
        <dbReference type="ARBA" id="ARBA00023180"/>
    </source>
</evidence>
<keyword evidence="3" id="KW-0677">Repeat</keyword>
<evidence type="ECO:0000256" key="3">
    <source>
        <dbReference type="ARBA" id="ARBA00022737"/>
    </source>
</evidence>
<dbReference type="PANTHER" id="PTHR24028:SF146">
    <property type="entry name" value="CADHERIN 96CB, ISOFORM D-RELATED"/>
    <property type="match status" value="1"/>
</dbReference>
<evidence type="ECO:0000256" key="9">
    <source>
        <dbReference type="SAM" id="MobiDB-lite"/>
    </source>
</evidence>
<dbReference type="InterPro" id="IPR020894">
    <property type="entry name" value="Cadherin_CS"/>
</dbReference>
<evidence type="ECO:0000256" key="2">
    <source>
        <dbReference type="ARBA" id="ARBA00022692"/>
    </source>
</evidence>
<reference evidence="12 13" key="1">
    <citation type="journal article" date="2022" name="Front. Cell. Infect. Microbiol.">
        <title>The Genomes of Two Strains of Taenia crassiceps the Animal Model for the Study of Human Cysticercosis.</title>
        <authorList>
            <person name="Bobes R.J."/>
            <person name="Estrada K."/>
            <person name="Rios-Valencia D.G."/>
            <person name="Calderon-Gallegos A."/>
            <person name="de la Torre P."/>
            <person name="Carrero J.C."/>
            <person name="Sanchez-Flores A."/>
            <person name="Laclette J.P."/>
        </authorList>
    </citation>
    <scope>NUCLEOTIDE SEQUENCE [LARGE SCALE GENOMIC DNA]</scope>
    <source>
        <strain evidence="12">WFUcys</strain>
    </source>
</reference>